<reference evidence="1" key="1">
    <citation type="submission" date="2017-08" db="EMBL/GenBank/DDBJ databases">
        <title>Assembly of the North American Bullfrog Genome.</title>
        <authorList>
            <person name="Warren R.L."/>
            <person name="Vandervalk B.P."/>
            <person name="Kucuk E."/>
            <person name="Birol I."/>
            <person name="Helbing C."/>
            <person name="Pandoh P."/>
            <person name="Behsaz B."/>
            <person name="Mohamadi H."/>
            <person name="Chu J."/>
            <person name="Jackman S."/>
            <person name="Hammond S.A."/>
            <person name="Veldhoen N."/>
            <person name="Kirk H."/>
            <person name="Zhao Y."/>
            <person name="Coope R."/>
            <person name="Pleasance S."/>
            <person name="Moore R."/>
            <person name="Holt R."/>
        </authorList>
    </citation>
    <scope>NUCLEOTIDE SEQUENCE</scope>
    <source>
        <strain evidence="1">Bruno</strain>
        <tissue evidence="1">Liver</tissue>
    </source>
</reference>
<organism evidence="1">
    <name type="scientific">Aquarana catesbeiana</name>
    <name type="common">American bullfrog</name>
    <name type="synonym">Rana catesbeiana</name>
    <dbReference type="NCBI Taxonomy" id="8400"/>
    <lineage>
        <taxon>Eukaryota</taxon>
        <taxon>Metazoa</taxon>
        <taxon>Chordata</taxon>
        <taxon>Craniata</taxon>
        <taxon>Vertebrata</taxon>
        <taxon>Euteleostomi</taxon>
        <taxon>Amphibia</taxon>
        <taxon>Batrachia</taxon>
        <taxon>Anura</taxon>
        <taxon>Neobatrachia</taxon>
        <taxon>Ranoidea</taxon>
        <taxon>Ranidae</taxon>
        <taxon>Aquarana</taxon>
    </lineage>
</organism>
<dbReference type="EMBL" id="KV926164">
    <property type="protein sequence ID" value="PIO35958.1"/>
    <property type="molecule type" value="Genomic_DNA"/>
</dbReference>
<dbReference type="AlphaFoldDB" id="A0A2G9S723"/>
<accession>A0A2G9S723</accession>
<gene>
    <name evidence="1" type="ORF">AB205_0027890</name>
</gene>
<protein>
    <submittedName>
        <fullName evidence="1">Uncharacterized protein</fullName>
    </submittedName>
</protein>
<sequence>MRSDGFDADGNREPVKGGAAAAVTLRPDALSVRALNKKYSECEASIPDRPNGRINSRKTSILCK</sequence>
<proteinExistence type="predicted"/>
<name>A0A2G9S723_AQUCT</name>
<evidence type="ECO:0000313" key="1">
    <source>
        <dbReference type="EMBL" id="PIO35958.1"/>
    </source>
</evidence>
<dbReference type="OrthoDB" id="10055694at2759"/>